<evidence type="ECO:0000313" key="2">
    <source>
        <dbReference type="Proteomes" id="UP000053617"/>
    </source>
</evidence>
<organism evidence="1 2">
    <name type="scientific">Rhinocladiella mackenziei CBS 650.93</name>
    <dbReference type="NCBI Taxonomy" id="1442369"/>
    <lineage>
        <taxon>Eukaryota</taxon>
        <taxon>Fungi</taxon>
        <taxon>Dikarya</taxon>
        <taxon>Ascomycota</taxon>
        <taxon>Pezizomycotina</taxon>
        <taxon>Eurotiomycetes</taxon>
        <taxon>Chaetothyriomycetidae</taxon>
        <taxon>Chaetothyriales</taxon>
        <taxon>Herpotrichiellaceae</taxon>
        <taxon>Rhinocladiella</taxon>
    </lineage>
</organism>
<keyword evidence="2" id="KW-1185">Reference proteome</keyword>
<reference evidence="1 2" key="1">
    <citation type="submission" date="2015-01" db="EMBL/GenBank/DDBJ databases">
        <title>The Genome Sequence of Rhinocladiella mackenzie CBS 650.93.</title>
        <authorList>
            <consortium name="The Broad Institute Genomics Platform"/>
            <person name="Cuomo C."/>
            <person name="de Hoog S."/>
            <person name="Gorbushina A."/>
            <person name="Stielow B."/>
            <person name="Teixiera M."/>
            <person name="Abouelleil A."/>
            <person name="Chapman S.B."/>
            <person name="Priest M."/>
            <person name="Young S.K."/>
            <person name="Wortman J."/>
            <person name="Nusbaum C."/>
            <person name="Birren B."/>
        </authorList>
    </citation>
    <scope>NUCLEOTIDE SEQUENCE [LARGE SCALE GENOMIC DNA]</scope>
    <source>
        <strain evidence="1 2">CBS 650.93</strain>
    </source>
</reference>
<accession>A0A0D2IKY0</accession>
<dbReference type="VEuPathDB" id="FungiDB:Z518_07409"/>
<name>A0A0D2IKY0_9EURO</name>
<dbReference type="Proteomes" id="UP000053617">
    <property type="component" value="Unassembled WGS sequence"/>
</dbReference>
<dbReference type="PANTHER" id="PTHR37017">
    <property type="entry name" value="AB HYDROLASE-1 DOMAIN-CONTAINING PROTEIN-RELATED"/>
    <property type="match status" value="1"/>
</dbReference>
<dbReference type="HOGENOM" id="CLU_1343909_0_0_1"/>
<gene>
    <name evidence="1" type="ORF">Z518_07409</name>
</gene>
<dbReference type="EMBL" id="KN847479">
    <property type="protein sequence ID" value="KIX03856.1"/>
    <property type="molecule type" value="Genomic_DNA"/>
</dbReference>
<evidence type="ECO:0008006" key="3">
    <source>
        <dbReference type="Google" id="ProtNLM"/>
    </source>
</evidence>
<evidence type="ECO:0000313" key="1">
    <source>
        <dbReference type="EMBL" id="KIX03856.1"/>
    </source>
</evidence>
<dbReference type="GeneID" id="25295480"/>
<dbReference type="AlphaFoldDB" id="A0A0D2IKY0"/>
<dbReference type="RefSeq" id="XP_013270992.1">
    <property type="nucleotide sequence ID" value="XM_013415538.1"/>
</dbReference>
<proteinExistence type="predicted"/>
<protein>
    <recommendedName>
        <fullName evidence="3">AB hydrolase-1 domain-containing protein</fullName>
    </recommendedName>
</protein>
<dbReference type="OrthoDB" id="408373at2759"/>
<dbReference type="PANTHER" id="PTHR37017:SF3">
    <property type="entry name" value="AB HYDROLASE-1 DOMAIN-CONTAINING PROTEIN"/>
    <property type="match status" value="1"/>
</dbReference>
<dbReference type="STRING" id="1442369.A0A0D2IKY0"/>
<sequence>MEATEAVFICSRSESTPLSEWSNNISFENLVLALCYFLQLLNFAPSFRYLSSIYTSPTCLASPHWSLCLEHGTLSNPSATFLDDVQAVRNSIVAETTQEHDVVVVIHSYGGQVGASAIKGLTRNKQDGSSSGNVFGLVLMATGFVLTGVCFVEGAGGKPPPSWETDMESGFALIVAEPRERGRMLSRRKETADFISDAVAAIVA</sequence>
<dbReference type="InterPro" id="IPR052897">
    <property type="entry name" value="Sec-Metab_Biosynth_Hydrolase"/>
</dbReference>